<dbReference type="Pfam" id="PF00005">
    <property type="entry name" value="ABC_tran"/>
    <property type="match status" value="2"/>
</dbReference>
<dbReference type="GO" id="GO:0005524">
    <property type="term" value="F:ATP binding"/>
    <property type="evidence" value="ECO:0007669"/>
    <property type="project" value="UniProtKB-KW"/>
</dbReference>
<evidence type="ECO:0000256" key="2">
    <source>
        <dbReference type="ARBA" id="ARBA00022448"/>
    </source>
</evidence>
<evidence type="ECO:0000256" key="8">
    <source>
        <dbReference type="ARBA" id="ARBA00023136"/>
    </source>
</evidence>
<proteinExistence type="predicted"/>
<dbReference type="AlphaFoldDB" id="A0A1W1VWK5"/>
<dbReference type="FunFam" id="3.40.50.300:FF:000127">
    <property type="entry name" value="Ribose import ATP-binding protein RbsA"/>
    <property type="match status" value="1"/>
</dbReference>
<evidence type="ECO:0000313" key="11">
    <source>
        <dbReference type="Proteomes" id="UP000192582"/>
    </source>
</evidence>
<protein>
    <submittedName>
        <fullName evidence="10">Ribose transport system ATP-binding protein</fullName>
    </submittedName>
</protein>
<evidence type="ECO:0000256" key="1">
    <source>
        <dbReference type="ARBA" id="ARBA00004202"/>
    </source>
</evidence>
<comment type="subcellular location">
    <subcellularLocation>
        <location evidence="1">Cell membrane</location>
        <topology evidence="1">Peripheral membrane protein</topology>
    </subcellularLocation>
</comment>
<evidence type="ECO:0000259" key="9">
    <source>
        <dbReference type="PROSITE" id="PS50893"/>
    </source>
</evidence>
<accession>A0A1W1VWK5</accession>
<dbReference type="Gene3D" id="3.40.50.300">
    <property type="entry name" value="P-loop containing nucleotide triphosphate hydrolases"/>
    <property type="match status" value="2"/>
</dbReference>
<name>A0A1W1VWK5_9DEIO</name>
<dbReference type="InterPro" id="IPR003593">
    <property type="entry name" value="AAA+_ATPase"/>
</dbReference>
<dbReference type="SMART" id="SM00382">
    <property type="entry name" value="AAA"/>
    <property type="match status" value="2"/>
</dbReference>
<evidence type="ECO:0000256" key="3">
    <source>
        <dbReference type="ARBA" id="ARBA00022475"/>
    </source>
</evidence>
<organism evidence="10 11">
    <name type="scientific">Deinococcus hopiensis KR-140</name>
    <dbReference type="NCBI Taxonomy" id="695939"/>
    <lineage>
        <taxon>Bacteria</taxon>
        <taxon>Thermotogati</taxon>
        <taxon>Deinococcota</taxon>
        <taxon>Deinococci</taxon>
        <taxon>Deinococcales</taxon>
        <taxon>Deinococcaceae</taxon>
        <taxon>Deinococcus</taxon>
    </lineage>
</organism>
<dbReference type="CDD" id="cd03216">
    <property type="entry name" value="ABC_Carb_Monos_I"/>
    <property type="match status" value="1"/>
</dbReference>
<keyword evidence="11" id="KW-1185">Reference proteome</keyword>
<keyword evidence="8" id="KW-0472">Membrane</keyword>
<dbReference type="STRING" id="695939.SAMN00790413_06138"/>
<dbReference type="InterPro" id="IPR017871">
    <property type="entry name" value="ABC_transporter-like_CS"/>
</dbReference>
<keyword evidence="3" id="KW-1003">Cell membrane</keyword>
<dbReference type="PANTHER" id="PTHR43790:SF9">
    <property type="entry name" value="GALACTOFURANOSE TRANSPORTER ATP-BINDING PROTEIN YTFR"/>
    <property type="match status" value="1"/>
</dbReference>
<evidence type="ECO:0000313" key="10">
    <source>
        <dbReference type="EMBL" id="SMB97708.1"/>
    </source>
</evidence>
<dbReference type="GO" id="GO:0005886">
    <property type="term" value="C:plasma membrane"/>
    <property type="evidence" value="ECO:0007669"/>
    <property type="project" value="UniProtKB-SubCell"/>
</dbReference>
<dbReference type="SUPFAM" id="SSF52540">
    <property type="entry name" value="P-loop containing nucleoside triphosphate hydrolases"/>
    <property type="match status" value="2"/>
</dbReference>
<dbReference type="GO" id="GO:0016887">
    <property type="term" value="F:ATP hydrolysis activity"/>
    <property type="evidence" value="ECO:0007669"/>
    <property type="project" value="InterPro"/>
</dbReference>
<dbReference type="InterPro" id="IPR003439">
    <property type="entry name" value="ABC_transporter-like_ATP-bd"/>
</dbReference>
<dbReference type="PANTHER" id="PTHR43790">
    <property type="entry name" value="CARBOHYDRATE TRANSPORT ATP-BINDING PROTEIN MG119-RELATED"/>
    <property type="match status" value="1"/>
</dbReference>
<keyword evidence="2" id="KW-0813">Transport</keyword>
<keyword evidence="5" id="KW-0547">Nucleotide-binding</keyword>
<evidence type="ECO:0000256" key="6">
    <source>
        <dbReference type="ARBA" id="ARBA00022840"/>
    </source>
</evidence>
<dbReference type="PROSITE" id="PS00211">
    <property type="entry name" value="ABC_TRANSPORTER_1"/>
    <property type="match status" value="1"/>
</dbReference>
<dbReference type="InterPro" id="IPR027417">
    <property type="entry name" value="P-loop_NTPase"/>
</dbReference>
<evidence type="ECO:0000256" key="7">
    <source>
        <dbReference type="ARBA" id="ARBA00022967"/>
    </source>
</evidence>
<dbReference type="InterPro" id="IPR050107">
    <property type="entry name" value="ABC_carbohydrate_import_ATPase"/>
</dbReference>
<gene>
    <name evidence="10" type="ORF">SAMN00790413_06138</name>
</gene>
<keyword evidence="4" id="KW-0677">Repeat</keyword>
<dbReference type="Proteomes" id="UP000192582">
    <property type="component" value="Unassembled WGS sequence"/>
</dbReference>
<keyword evidence="7" id="KW-1278">Translocase</keyword>
<keyword evidence="6 10" id="KW-0067">ATP-binding</keyword>
<dbReference type="EMBL" id="FWWU01000011">
    <property type="protein sequence ID" value="SMB97708.1"/>
    <property type="molecule type" value="Genomic_DNA"/>
</dbReference>
<feature type="domain" description="ABC transporter" evidence="9">
    <location>
        <begin position="254"/>
        <end position="501"/>
    </location>
</feature>
<sequence>MTEDALLHMSGINKAFGGVPALRGAHLKVMRGAVHALIGQNGAGKSTLLKVLTGAYSRDSGEILFDGQSVDFTSPKQSQLAGIATIYQEVNLVRLQTVAENVLLGHEPRRYGMIDWKAMNAQARDHLNKIGVNIDVTRPLASYSIAVQQMVAIARALALNAKLVVMDEPTSSLDEREVETLFQVINQLSHSGVSVIFVSHRLDELYAACSDITVLRDGQTVYEGALKLTKLQLISTMIGRNVQEVATQGQTGFVRHQHEDEVLLDTRQMRRAPQVQDISLQVRRKEVVGIAGLLGAGRTETVRALFGAEPAHAGEIHFKNRSVRWKTPSEAIADGIAFCGEDRKHDGIIPDWSVRENLTLALLPRLTRAGIVNRAEQQRVVEKFAERLNVRCASYDQPIRELSGGNQQKVLLARWLCMRPDLLILDEPTRGIDVGAKAEIQNLISELAGDGLSVLMISSDLEELIEGCHRVTVLRDGRTVAHLSEKELNEESILSAMAHGSAADPASGEQERVLVNAGGTTSGGLHDGR</sequence>
<reference evidence="10 11" key="1">
    <citation type="submission" date="2017-04" db="EMBL/GenBank/DDBJ databases">
        <authorList>
            <person name="Afonso C.L."/>
            <person name="Miller P.J."/>
            <person name="Scott M.A."/>
            <person name="Spackman E."/>
            <person name="Goraichik I."/>
            <person name="Dimitrov K.M."/>
            <person name="Suarez D.L."/>
            <person name="Swayne D.E."/>
        </authorList>
    </citation>
    <scope>NUCLEOTIDE SEQUENCE [LARGE SCALE GENOMIC DNA]</scope>
    <source>
        <strain evidence="10 11">KR-140</strain>
    </source>
</reference>
<dbReference type="PROSITE" id="PS50893">
    <property type="entry name" value="ABC_TRANSPORTER_2"/>
    <property type="match status" value="2"/>
</dbReference>
<feature type="domain" description="ABC transporter" evidence="9">
    <location>
        <begin position="7"/>
        <end position="242"/>
    </location>
</feature>
<dbReference type="RefSeq" id="WP_084051439.1">
    <property type="nucleotide sequence ID" value="NZ_FWWU01000011.1"/>
</dbReference>
<evidence type="ECO:0000256" key="4">
    <source>
        <dbReference type="ARBA" id="ARBA00022737"/>
    </source>
</evidence>
<evidence type="ECO:0000256" key="5">
    <source>
        <dbReference type="ARBA" id="ARBA00022741"/>
    </source>
</evidence>
<dbReference type="CDD" id="cd03215">
    <property type="entry name" value="ABC_Carb_Monos_II"/>
    <property type="match status" value="1"/>
</dbReference>
<dbReference type="OrthoDB" id="9771863at2"/>